<dbReference type="OrthoDB" id="4934715at2759"/>
<dbReference type="PANTHER" id="PTHR31001:SF49">
    <property type="entry name" value="ZN(II)2CYS6 TRANSCRIPTION FACTOR (EUROFUNG)"/>
    <property type="match status" value="1"/>
</dbReference>
<evidence type="ECO:0000256" key="3">
    <source>
        <dbReference type="ARBA" id="ARBA00023242"/>
    </source>
</evidence>
<keyword evidence="2" id="KW-0479">Metal-binding</keyword>
<dbReference type="InterPro" id="IPR036864">
    <property type="entry name" value="Zn2-C6_fun-type_DNA-bd_sf"/>
</dbReference>
<dbReference type="Gene3D" id="4.10.240.10">
    <property type="entry name" value="Zn(2)-C6 fungal-type DNA-binding domain"/>
    <property type="match status" value="1"/>
</dbReference>
<dbReference type="GO" id="GO:0008270">
    <property type="term" value="F:zinc ion binding"/>
    <property type="evidence" value="ECO:0007669"/>
    <property type="project" value="InterPro"/>
</dbReference>
<dbReference type="InterPro" id="IPR050613">
    <property type="entry name" value="Sec_Metabolite_Reg"/>
</dbReference>
<dbReference type="GO" id="GO:0006351">
    <property type="term" value="P:DNA-templated transcription"/>
    <property type="evidence" value="ECO:0007669"/>
    <property type="project" value="InterPro"/>
</dbReference>
<dbReference type="SUPFAM" id="SSF57701">
    <property type="entry name" value="Zn2/Cys6 DNA-binding domain"/>
    <property type="match status" value="1"/>
</dbReference>
<gene>
    <name evidence="6" type="ORF">L207DRAFT_627898</name>
</gene>
<dbReference type="GO" id="GO:0003677">
    <property type="term" value="F:DNA binding"/>
    <property type="evidence" value="ECO:0007669"/>
    <property type="project" value="InterPro"/>
</dbReference>
<dbReference type="AlphaFoldDB" id="A0A2J6S8W6"/>
<dbReference type="GO" id="GO:0005634">
    <property type="term" value="C:nucleus"/>
    <property type="evidence" value="ECO:0007669"/>
    <property type="project" value="UniProtKB-SubCell"/>
</dbReference>
<protein>
    <recommendedName>
        <fullName evidence="5">Zn(2)-C6 fungal-type domain-containing protein</fullName>
    </recommendedName>
</protein>
<proteinExistence type="predicted"/>
<feature type="region of interest" description="Disordered" evidence="4">
    <location>
        <begin position="67"/>
        <end position="90"/>
    </location>
</feature>
<feature type="compositionally biased region" description="Polar residues" evidence="4">
    <location>
        <begin position="75"/>
        <end position="85"/>
    </location>
</feature>
<sequence length="755" mass="84347">MAESQNASASKRPLPPPNRRRDKPQLSCNVCRSRKLKCDREHPCGGCQRRGISDRCTYVTSNILNKSTRSHKSPSKATSNLQSRISPPGDLAASVAHANAEPEQTVLPEIHDYEPYDHSRFEKRPAFLPQYGNINFSNAGTRYVDSGHWTAILDKVVGINSASNHTIHDSPEQNNSSKIIYGSGKTDILFGTYLSLNSHQILAAIPFRETVDQLVAQFFSQGTLASVIIHNPTFLKQYHQFWATPKETSIIWVGLLFVMMCLGQLSQQQLAETDPESHQMIQKYRERIGQCLVLGEYTKCPPFTIETLLLLLNITYLGNGKSQMNSWVLLGTIVQLALRAGYHRDPSHFPEISPFDGEMRRRTWASVVQFDALLSSQFGIPGIIKDSLCDTAEPLNLLDEDLDENMTAPPMPRNDNLYTPTQFLLAKTKLARVQREIADLTESIKIPAYNEVMRLDTSLNNIYSSIPDGLKMLPRNHALVDTADNTIRRIDISILYQRAKCTLHHRYMPAGGRYIPYEYSRSACIEGALQILEYQHTLNLETASNQTLYQQRWKVSSFVNSCFYFAATLLCLVLKDGFNQISESNGAHLYLKRKIVDSLDTSYRIWNLEKDSSIEVRKIVNALETVLGKGSERTLGDLVNGSMVEDGGSVSNDPGFGNLISQAPSYLNFAQLEVSARVETSSRRGSMPPNPMSVHLLMGLNDSAGVDYSGTNLPRQPSNLAATEEDLSDISMGFPRMFGFANDGVRKVFGGTLED</sequence>
<evidence type="ECO:0000313" key="7">
    <source>
        <dbReference type="Proteomes" id="UP000235786"/>
    </source>
</evidence>
<dbReference type="EMBL" id="KZ613938">
    <property type="protein sequence ID" value="PMD47203.1"/>
    <property type="molecule type" value="Genomic_DNA"/>
</dbReference>
<dbReference type="PANTHER" id="PTHR31001">
    <property type="entry name" value="UNCHARACTERIZED TRANSCRIPTIONAL REGULATORY PROTEIN"/>
    <property type="match status" value="1"/>
</dbReference>
<evidence type="ECO:0000256" key="1">
    <source>
        <dbReference type="ARBA" id="ARBA00004123"/>
    </source>
</evidence>
<evidence type="ECO:0000259" key="5">
    <source>
        <dbReference type="PROSITE" id="PS50048"/>
    </source>
</evidence>
<dbReference type="STRING" id="1149755.A0A2J6S8W6"/>
<name>A0A2J6S8W6_HYAVF</name>
<feature type="region of interest" description="Disordered" evidence="4">
    <location>
        <begin position="1"/>
        <end position="26"/>
    </location>
</feature>
<evidence type="ECO:0000256" key="2">
    <source>
        <dbReference type="ARBA" id="ARBA00022723"/>
    </source>
</evidence>
<dbReference type="SMART" id="SM00906">
    <property type="entry name" value="Fungal_trans"/>
    <property type="match status" value="1"/>
</dbReference>
<dbReference type="Pfam" id="PF00172">
    <property type="entry name" value="Zn_clus"/>
    <property type="match status" value="1"/>
</dbReference>
<evidence type="ECO:0000313" key="6">
    <source>
        <dbReference type="EMBL" id="PMD47203.1"/>
    </source>
</evidence>
<dbReference type="InterPro" id="IPR001138">
    <property type="entry name" value="Zn2Cys6_DnaBD"/>
</dbReference>
<organism evidence="6 7">
    <name type="scientific">Hyaloscypha variabilis (strain UAMH 11265 / GT02V1 / F)</name>
    <name type="common">Meliniomyces variabilis</name>
    <dbReference type="NCBI Taxonomy" id="1149755"/>
    <lineage>
        <taxon>Eukaryota</taxon>
        <taxon>Fungi</taxon>
        <taxon>Dikarya</taxon>
        <taxon>Ascomycota</taxon>
        <taxon>Pezizomycotina</taxon>
        <taxon>Leotiomycetes</taxon>
        <taxon>Helotiales</taxon>
        <taxon>Hyaloscyphaceae</taxon>
        <taxon>Hyaloscypha</taxon>
        <taxon>Hyaloscypha variabilis</taxon>
    </lineage>
</organism>
<dbReference type="GO" id="GO:0000981">
    <property type="term" value="F:DNA-binding transcription factor activity, RNA polymerase II-specific"/>
    <property type="evidence" value="ECO:0007669"/>
    <property type="project" value="InterPro"/>
</dbReference>
<keyword evidence="3" id="KW-0539">Nucleus</keyword>
<dbReference type="InterPro" id="IPR007219">
    <property type="entry name" value="XnlR_reg_dom"/>
</dbReference>
<feature type="domain" description="Zn(2)-C6 fungal-type" evidence="5">
    <location>
        <begin position="27"/>
        <end position="58"/>
    </location>
</feature>
<dbReference type="PROSITE" id="PS50048">
    <property type="entry name" value="ZN2_CY6_FUNGAL_2"/>
    <property type="match status" value="1"/>
</dbReference>
<accession>A0A2J6S8W6</accession>
<comment type="subcellular location">
    <subcellularLocation>
        <location evidence="1">Nucleus</location>
    </subcellularLocation>
</comment>
<dbReference type="PROSITE" id="PS00463">
    <property type="entry name" value="ZN2_CY6_FUNGAL_1"/>
    <property type="match status" value="1"/>
</dbReference>
<dbReference type="CDD" id="cd12148">
    <property type="entry name" value="fungal_TF_MHR"/>
    <property type="match status" value="1"/>
</dbReference>
<dbReference type="CDD" id="cd00067">
    <property type="entry name" value="GAL4"/>
    <property type="match status" value="1"/>
</dbReference>
<reference evidence="6 7" key="1">
    <citation type="submission" date="2016-04" db="EMBL/GenBank/DDBJ databases">
        <title>A degradative enzymes factory behind the ericoid mycorrhizal symbiosis.</title>
        <authorList>
            <consortium name="DOE Joint Genome Institute"/>
            <person name="Martino E."/>
            <person name="Morin E."/>
            <person name="Grelet G."/>
            <person name="Kuo A."/>
            <person name="Kohler A."/>
            <person name="Daghino S."/>
            <person name="Barry K."/>
            <person name="Choi C."/>
            <person name="Cichocki N."/>
            <person name="Clum A."/>
            <person name="Copeland A."/>
            <person name="Hainaut M."/>
            <person name="Haridas S."/>
            <person name="Labutti K."/>
            <person name="Lindquist E."/>
            <person name="Lipzen A."/>
            <person name="Khouja H.-R."/>
            <person name="Murat C."/>
            <person name="Ohm R."/>
            <person name="Olson A."/>
            <person name="Spatafora J."/>
            <person name="Veneault-Fourrey C."/>
            <person name="Henrissat B."/>
            <person name="Grigoriev I."/>
            <person name="Martin F."/>
            <person name="Perotto S."/>
        </authorList>
    </citation>
    <scope>NUCLEOTIDE SEQUENCE [LARGE SCALE GENOMIC DNA]</scope>
    <source>
        <strain evidence="6 7">F</strain>
    </source>
</reference>
<keyword evidence="7" id="KW-1185">Reference proteome</keyword>
<evidence type="ECO:0000256" key="4">
    <source>
        <dbReference type="SAM" id="MobiDB-lite"/>
    </source>
</evidence>
<dbReference type="Proteomes" id="UP000235786">
    <property type="component" value="Unassembled WGS sequence"/>
</dbReference>
<dbReference type="Pfam" id="PF04082">
    <property type="entry name" value="Fungal_trans"/>
    <property type="match status" value="1"/>
</dbReference>
<dbReference type="SMART" id="SM00066">
    <property type="entry name" value="GAL4"/>
    <property type="match status" value="1"/>
</dbReference>